<feature type="transmembrane region" description="Helical" evidence="7">
    <location>
        <begin position="189"/>
        <end position="211"/>
    </location>
</feature>
<dbReference type="InterPro" id="IPR020846">
    <property type="entry name" value="MFS_dom"/>
</dbReference>
<comment type="subcellular location">
    <subcellularLocation>
        <location evidence="1">Membrane</location>
        <topology evidence="1">Multi-pass membrane protein</topology>
    </subcellularLocation>
</comment>
<feature type="transmembrane region" description="Helical" evidence="7">
    <location>
        <begin position="96"/>
        <end position="115"/>
    </location>
</feature>
<feature type="domain" description="Major facilitator superfamily (MFS) profile" evidence="8">
    <location>
        <begin position="30"/>
        <end position="435"/>
    </location>
</feature>
<dbReference type="SUPFAM" id="SSF103473">
    <property type="entry name" value="MFS general substrate transporter"/>
    <property type="match status" value="1"/>
</dbReference>
<protein>
    <submittedName>
        <fullName evidence="9">Metabolite transport protein NicT</fullName>
    </submittedName>
</protein>
<name>A0A5E7FZB1_PSEFL</name>
<feature type="transmembrane region" description="Helical" evidence="7">
    <location>
        <begin position="154"/>
        <end position="177"/>
    </location>
</feature>
<evidence type="ECO:0000256" key="7">
    <source>
        <dbReference type="SAM" id="Phobius"/>
    </source>
</evidence>
<evidence type="ECO:0000256" key="2">
    <source>
        <dbReference type="ARBA" id="ARBA00022448"/>
    </source>
</evidence>
<feature type="transmembrane region" description="Helical" evidence="7">
    <location>
        <begin position="254"/>
        <end position="274"/>
    </location>
</feature>
<dbReference type="PANTHER" id="PTHR43791">
    <property type="entry name" value="PERMEASE-RELATED"/>
    <property type="match status" value="1"/>
</dbReference>
<feature type="transmembrane region" description="Helical" evidence="7">
    <location>
        <begin position="379"/>
        <end position="399"/>
    </location>
</feature>
<dbReference type="EMBL" id="CABVHU010000030">
    <property type="protein sequence ID" value="VVO44676.1"/>
    <property type="molecule type" value="Genomic_DNA"/>
</dbReference>
<evidence type="ECO:0000256" key="1">
    <source>
        <dbReference type="ARBA" id="ARBA00004141"/>
    </source>
</evidence>
<dbReference type="Pfam" id="PF07690">
    <property type="entry name" value="MFS_1"/>
    <property type="match status" value="1"/>
</dbReference>
<keyword evidence="3 7" id="KW-0812">Transmembrane</keyword>
<feature type="transmembrane region" description="Helical" evidence="7">
    <location>
        <begin position="26"/>
        <end position="43"/>
    </location>
</feature>
<dbReference type="FunFam" id="1.20.1250.20:FF:000018">
    <property type="entry name" value="MFS transporter permease"/>
    <property type="match status" value="1"/>
</dbReference>
<keyword evidence="5 7" id="KW-1133">Transmembrane helix</keyword>
<evidence type="ECO:0000256" key="5">
    <source>
        <dbReference type="ARBA" id="ARBA00022989"/>
    </source>
</evidence>
<reference evidence="9 10" key="1">
    <citation type="submission" date="2019-09" db="EMBL/GenBank/DDBJ databases">
        <authorList>
            <person name="Chandra G."/>
            <person name="Truman W A."/>
        </authorList>
    </citation>
    <scope>NUCLEOTIDE SEQUENCE [LARGE SCALE GENOMIC DNA]</scope>
    <source>
        <strain evidence="9">PS833</strain>
    </source>
</reference>
<feature type="transmembrane region" description="Helical" evidence="7">
    <location>
        <begin position="289"/>
        <end position="308"/>
    </location>
</feature>
<evidence type="ECO:0000256" key="3">
    <source>
        <dbReference type="ARBA" id="ARBA00022692"/>
    </source>
</evidence>
<evidence type="ECO:0000259" key="8">
    <source>
        <dbReference type="PROSITE" id="PS50850"/>
    </source>
</evidence>
<dbReference type="InterPro" id="IPR011701">
    <property type="entry name" value="MFS"/>
</dbReference>
<dbReference type="GO" id="GO:0022857">
    <property type="term" value="F:transmembrane transporter activity"/>
    <property type="evidence" value="ECO:0007669"/>
    <property type="project" value="InterPro"/>
</dbReference>
<feature type="transmembrane region" description="Helical" evidence="7">
    <location>
        <begin position="63"/>
        <end position="84"/>
    </location>
</feature>
<dbReference type="PANTHER" id="PTHR43791:SF36">
    <property type="entry name" value="TRANSPORTER, PUTATIVE (AFU_ORTHOLOGUE AFUA_6G08340)-RELATED"/>
    <property type="match status" value="1"/>
</dbReference>
<dbReference type="CDD" id="cd17319">
    <property type="entry name" value="MFS_ExuT_GudP_like"/>
    <property type="match status" value="1"/>
</dbReference>
<dbReference type="Proteomes" id="UP000409037">
    <property type="component" value="Unassembled WGS sequence"/>
</dbReference>
<sequence>MTTLNTAEQHSGVEAPALAESTFKKVMWRFMPLLFLCYVVSYLDRINVGFAKLTMLNDLSFSNAVYGLGAGVFFIGYFFAEVPSNMILHRVGARRWIARIMITWSLISAATALVQTPMQFYIARFFLGIAEAGFFPGIVLYLTLWFPAHRRGKMVAFLMAGNPVSGILSGLVSGYILHTMNAVHGLAGWQWLFIIEAAPALILGFVVMFFLTDKVADAKWLSEEERTLVAEEISNDNSTKTHSTVRQGLLGGKVWLMCAILFLLVMGTSTIGFWQPSIISNSGITDPRMIGIISAVPYLAALLGMYLAGKSSDRHRERRWHAVIPLLVAVPGFLICAFFPLTPWLAIIGLVIATAGIITSLPMFWALPTSFLGGAGAAAGIALINSTGNLASFAGPALLGTLRDLTQSMTTGLVIVAGCVLLSAMTILVFVPAKMVNR</sequence>
<feature type="transmembrane region" description="Helical" evidence="7">
    <location>
        <begin position="320"/>
        <end position="341"/>
    </location>
</feature>
<organism evidence="9 10">
    <name type="scientific">Pseudomonas fluorescens</name>
    <dbReference type="NCBI Taxonomy" id="294"/>
    <lineage>
        <taxon>Bacteria</taxon>
        <taxon>Pseudomonadati</taxon>
        <taxon>Pseudomonadota</taxon>
        <taxon>Gammaproteobacteria</taxon>
        <taxon>Pseudomonadales</taxon>
        <taxon>Pseudomonadaceae</taxon>
        <taxon>Pseudomonas</taxon>
    </lineage>
</organism>
<feature type="transmembrane region" description="Helical" evidence="7">
    <location>
        <begin position="121"/>
        <end position="142"/>
    </location>
</feature>
<dbReference type="GO" id="GO:0005886">
    <property type="term" value="C:plasma membrane"/>
    <property type="evidence" value="ECO:0007669"/>
    <property type="project" value="TreeGrafter"/>
</dbReference>
<dbReference type="PROSITE" id="PS50850">
    <property type="entry name" value="MFS"/>
    <property type="match status" value="1"/>
</dbReference>
<dbReference type="AlphaFoldDB" id="A0A5E7FZB1"/>
<feature type="transmembrane region" description="Helical" evidence="7">
    <location>
        <begin position="411"/>
        <end position="431"/>
    </location>
</feature>
<evidence type="ECO:0000313" key="9">
    <source>
        <dbReference type="EMBL" id="VVO44676.1"/>
    </source>
</evidence>
<dbReference type="RefSeq" id="WP_150801436.1">
    <property type="nucleotide sequence ID" value="NZ_CABVHU010000030.1"/>
</dbReference>
<evidence type="ECO:0000313" key="10">
    <source>
        <dbReference type="Proteomes" id="UP000409037"/>
    </source>
</evidence>
<keyword evidence="6 7" id="KW-0472">Membrane</keyword>
<dbReference type="OrthoDB" id="9773957at2"/>
<dbReference type="InterPro" id="IPR036259">
    <property type="entry name" value="MFS_trans_sf"/>
</dbReference>
<dbReference type="Gene3D" id="1.20.1250.20">
    <property type="entry name" value="MFS general substrate transporter like domains"/>
    <property type="match status" value="2"/>
</dbReference>
<evidence type="ECO:0000256" key="4">
    <source>
        <dbReference type="ARBA" id="ARBA00022797"/>
    </source>
</evidence>
<evidence type="ECO:0000256" key="6">
    <source>
        <dbReference type="ARBA" id="ARBA00023136"/>
    </source>
</evidence>
<keyword evidence="2" id="KW-0813">Transport</keyword>
<gene>
    <name evidence="9" type="primary">nicT_5</name>
    <name evidence="9" type="ORF">PS833_06464</name>
</gene>
<accession>A0A5E7FZB1</accession>
<proteinExistence type="predicted"/>
<feature type="transmembrane region" description="Helical" evidence="7">
    <location>
        <begin position="347"/>
        <end position="367"/>
    </location>
</feature>
<keyword evidence="4" id="KW-0058">Aromatic hydrocarbons catabolism</keyword>